<dbReference type="SMART" id="SM00382">
    <property type="entry name" value="AAA"/>
    <property type="match status" value="1"/>
</dbReference>
<evidence type="ECO:0000256" key="8">
    <source>
        <dbReference type="ARBA" id="ARBA00023136"/>
    </source>
</evidence>
<dbReference type="InterPro" id="IPR003439">
    <property type="entry name" value="ABC_transporter-like_ATP-bd"/>
</dbReference>
<dbReference type="GO" id="GO:0016887">
    <property type="term" value="F:ATP hydrolysis activity"/>
    <property type="evidence" value="ECO:0007669"/>
    <property type="project" value="InterPro"/>
</dbReference>
<keyword evidence="6" id="KW-0408">Iron</keyword>
<dbReference type="GO" id="GO:0016020">
    <property type="term" value="C:membrane"/>
    <property type="evidence" value="ECO:0007669"/>
    <property type="project" value="InterPro"/>
</dbReference>
<gene>
    <name evidence="10" type="ORF">NMK71_08500</name>
</gene>
<evidence type="ECO:0000256" key="3">
    <source>
        <dbReference type="ARBA" id="ARBA00022496"/>
    </source>
</evidence>
<evidence type="ECO:0000259" key="9">
    <source>
        <dbReference type="PROSITE" id="PS50893"/>
    </source>
</evidence>
<protein>
    <submittedName>
        <fullName evidence="10">ABC transporter ATP-binding protein</fullName>
    </submittedName>
</protein>
<dbReference type="EMBL" id="JANCMU010000004">
    <property type="protein sequence ID" value="MDG4946452.1"/>
    <property type="molecule type" value="Genomic_DNA"/>
</dbReference>
<evidence type="ECO:0000256" key="5">
    <source>
        <dbReference type="ARBA" id="ARBA00022840"/>
    </source>
</evidence>
<keyword evidence="4" id="KW-0547">Nucleotide-binding</keyword>
<dbReference type="PANTHER" id="PTHR42781">
    <property type="entry name" value="SPERMIDINE/PUTRESCINE IMPORT ATP-BINDING PROTEIN POTA"/>
    <property type="match status" value="1"/>
</dbReference>
<evidence type="ECO:0000256" key="7">
    <source>
        <dbReference type="ARBA" id="ARBA00023065"/>
    </source>
</evidence>
<keyword evidence="2" id="KW-1003">Cell membrane</keyword>
<keyword evidence="1" id="KW-0813">Transport</keyword>
<dbReference type="GO" id="GO:0005524">
    <property type="term" value="F:ATP binding"/>
    <property type="evidence" value="ECO:0007669"/>
    <property type="project" value="UniProtKB-KW"/>
</dbReference>
<evidence type="ECO:0000313" key="10">
    <source>
        <dbReference type="EMBL" id="MDG4946452.1"/>
    </source>
</evidence>
<dbReference type="Pfam" id="PF00005">
    <property type="entry name" value="ABC_tran"/>
    <property type="match status" value="1"/>
</dbReference>
<sequence length="334" mass="36932">MLQITSLSKSFDKGKTFALEDVSFNLKAGQVCAIVGESGSGKTTLVRLIAGLERPDHGSIAMNGKTIASLDKFVQPEKRKIGLVFQEYALFPHLTILDNVLYGISKGKNKKKRAQEMLDLVGLSEMGKRYPHQLSGGQQQRVALARALAPQPSLLILDEPFSNLDTLLRTQLRNEVFDIIKKTEVTVLFVTHDTQDALSVADEILILQKGKVVQKDVAANLYVKPNTLYVASLFGSTVHINQNLQTAFKCPLKETCCHAIRNDKIKVSPSSHETDCEYITTAKVIKKIELGDSVQLLLKLESGEQLTVMTKDKNIADTITVGFNSTDILEFEQE</sequence>
<dbReference type="RefSeq" id="WP_304417368.1">
    <property type="nucleotide sequence ID" value="NZ_JANAIE010000005.1"/>
</dbReference>
<dbReference type="Proteomes" id="UP001152599">
    <property type="component" value="Unassembled WGS sequence"/>
</dbReference>
<dbReference type="GO" id="GO:0015697">
    <property type="term" value="P:quaternary ammonium group transport"/>
    <property type="evidence" value="ECO:0007669"/>
    <property type="project" value="UniProtKB-ARBA"/>
</dbReference>
<dbReference type="InterPro" id="IPR015853">
    <property type="entry name" value="ABC_transpr_FbpC"/>
</dbReference>
<dbReference type="InterPro" id="IPR017871">
    <property type="entry name" value="ABC_transporter-like_CS"/>
</dbReference>
<reference evidence="10" key="1">
    <citation type="submission" date="2022-07" db="EMBL/GenBank/DDBJ databases">
        <title>Description and genome-wide analysis of Profundicola chukchiensis gen. nov., sp. nov., marine bacteria isolated from bottom sediments of the Chukchi Sea.</title>
        <authorList>
            <person name="Romanenko L."/>
            <person name="Otstavnykh N."/>
            <person name="Kurilenko V."/>
            <person name="Eremeev V."/>
            <person name="Velansky P."/>
            <person name="Mikhailov V."/>
            <person name="Isaeva M."/>
        </authorList>
    </citation>
    <scope>NUCLEOTIDE SEQUENCE</scope>
    <source>
        <strain evidence="10">KMM 9713</strain>
    </source>
</reference>
<keyword evidence="7" id="KW-0406">Ion transport</keyword>
<organism evidence="10 11">
    <name type="scientific">Profundicola chukchiensis</name>
    <dbReference type="NCBI Taxonomy" id="2961959"/>
    <lineage>
        <taxon>Bacteria</taxon>
        <taxon>Pseudomonadati</taxon>
        <taxon>Bacteroidota</taxon>
        <taxon>Flavobacteriia</taxon>
        <taxon>Flavobacteriales</taxon>
        <taxon>Weeksellaceae</taxon>
        <taxon>Profundicola</taxon>
    </lineage>
</organism>
<dbReference type="Gene3D" id="3.40.50.300">
    <property type="entry name" value="P-loop containing nucleotide triphosphate hydrolases"/>
    <property type="match status" value="1"/>
</dbReference>
<keyword evidence="3" id="KW-0410">Iron transport</keyword>
<accession>A0A9X4RX09</accession>
<dbReference type="InterPro" id="IPR003593">
    <property type="entry name" value="AAA+_ATPase"/>
</dbReference>
<dbReference type="InterPro" id="IPR027417">
    <property type="entry name" value="P-loop_NTPase"/>
</dbReference>
<feature type="domain" description="ABC transporter" evidence="9">
    <location>
        <begin position="2"/>
        <end position="234"/>
    </location>
</feature>
<dbReference type="SUPFAM" id="SSF52540">
    <property type="entry name" value="P-loop containing nucleoside triphosphate hydrolases"/>
    <property type="match status" value="1"/>
</dbReference>
<comment type="caution">
    <text evidence="10">The sequence shown here is derived from an EMBL/GenBank/DDBJ whole genome shotgun (WGS) entry which is preliminary data.</text>
</comment>
<evidence type="ECO:0000313" key="11">
    <source>
        <dbReference type="Proteomes" id="UP001152599"/>
    </source>
</evidence>
<proteinExistence type="predicted"/>
<dbReference type="FunFam" id="3.40.50.300:FF:000425">
    <property type="entry name" value="Probable ABC transporter, ATP-binding subunit"/>
    <property type="match status" value="1"/>
</dbReference>
<dbReference type="InterPro" id="IPR050093">
    <property type="entry name" value="ABC_SmlMolc_Importer"/>
</dbReference>
<dbReference type="PANTHER" id="PTHR42781:SF4">
    <property type="entry name" value="SPERMIDINE_PUTRESCINE IMPORT ATP-BINDING PROTEIN POTA"/>
    <property type="match status" value="1"/>
</dbReference>
<evidence type="ECO:0000256" key="1">
    <source>
        <dbReference type="ARBA" id="ARBA00022448"/>
    </source>
</evidence>
<keyword evidence="5 10" id="KW-0067">ATP-binding</keyword>
<keyword evidence="11" id="KW-1185">Reference proteome</keyword>
<dbReference type="PROSITE" id="PS00211">
    <property type="entry name" value="ABC_TRANSPORTER_1"/>
    <property type="match status" value="1"/>
</dbReference>
<evidence type="ECO:0000256" key="2">
    <source>
        <dbReference type="ARBA" id="ARBA00022475"/>
    </source>
</evidence>
<name>A0A9X4RX09_9FLAO</name>
<evidence type="ECO:0000256" key="6">
    <source>
        <dbReference type="ARBA" id="ARBA00023004"/>
    </source>
</evidence>
<dbReference type="AlphaFoldDB" id="A0A9X4RX09"/>
<evidence type="ECO:0000256" key="4">
    <source>
        <dbReference type="ARBA" id="ARBA00022741"/>
    </source>
</evidence>
<dbReference type="CDD" id="cd03259">
    <property type="entry name" value="ABC_Carb_Solutes_like"/>
    <property type="match status" value="1"/>
</dbReference>
<dbReference type="GO" id="GO:0015408">
    <property type="term" value="F:ABC-type ferric iron transporter activity"/>
    <property type="evidence" value="ECO:0007669"/>
    <property type="project" value="InterPro"/>
</dbReference>
<dbReference type="PROSITE" id="PS50893">
    <property type="entry name" value="ABC_TRANSPORTER_2"/>
    <property type="match status" value="1"/>
</dbReference>
<keyword evidence="8" id="KW-0472">Membrane</keyword>